<evidence type="ECO:0000256" key="6">
    <source>
        <dbReference type="ARBA" id="ARBA00022842"/>
    </source>
</evidence>
<dbReference type="Pfam" id="PF01467">
    <property type="entry name" value="CTP_transf_like"/>
    <property type="match status" value="1"/>
</dbReference>
<dbReference type="SUPFAM" id="SSF52374">
    <property type="entry name" value="Nucleotidylyl transferase"/>
    <property type="match status" value="1"/>
</dbReference>
<evidence type="ECO:0000256" key="4">
    <source>
        <dbReference type="ARBA" id="ARBA00022741"/>
    </source>
</evidence>
<keyword evidence="5 9" id="KW-0067">ATP-binding</keyword>
<dbReference type="EMBL" id="JACHHD010000002">
    <property type="protein sequence ID" value="MBB5184189.1"/>
    <property type="molecule type" value="Genomic_DNA"/>
</dbReference>
<dbReference type="InterPro" id="IPR004821">
    <property type="entry name" value="Cyt_trans-like"/>
</dbReference>
<comment type="cofactor">
    <cofactor evidence="9">
        <name>Mg(2+)</name>
        <dbReference type="ChEBI" id="CHEBI:18420"/>
    </cofactor>
</comment>
<keyword evidence="4 9" id="KW-0547">Nucleotide-binding</keyword>
<keyword evidence="1 9" id="KW-0963">Cytoplasm</keyword>
<feature type="binding site" evidence="9">
    <location>
        <begin position="123"/>
        <end position="129"/>
    </location>
    <ligand>
        <name>ATP</name>
        <dbReference type="ChEBI" id="CHEBI:30616"/>
    </ligand>
</feature>
<dbReference type="NCBIfam" id="TIGR01510">
    <property type="entry name" value="coaD_prev_kdtB"/>
    <property type="match status" value="1"/>
</dbReference>
<comment type="subcellular location">
    <subcellularLocation>
        <location evidence="9">Cytoplasm</location>
    </subcellularLocation>
</comment>
<feature type="binding site" evidence="9">
    <location>
        <begin position="9"/>
        <end position="10"/>
    </location>
    <ligand>
        <name>ATP</name>
        <dbReference type="ChEBI" id="CHEBI:30616"/>
    </ligand>
</feature>
<comment type="subunit">
    <text evidence="9">Homohexamer.</text>
</comment>
<evidence type="ECO:0000259" key="10">
    <source>
        <dbReference type="Pfam" id="PF01467"/>
    </source>
</evidence>
<evidence type="ECO:0000256" key="8">
    <source>
        <dbReference type="ARBA" id="ARBA00029346"/>
    </source>
</evidence>
<dbReference type="GO" id="GO:0005524">
    <property type="term" value="F:ATP binding"/>
    <property type="evidence" value="ECO:0007669"/>
    <property type="project" value="UniProtKB-KW"/>
</dbReference>
<evidence type="ECO:0000256" key="9">
    <source>
        <dbReference type="HAMAP-Rule" id="MF_00151"/>
    </source>
</evidence>
<dbReference type="Proteomes" id="UP000521313">
    <property type="component" value="Unassembled WGS sequence"/>
</dbReference>
<dbReference type="Gene3D" id="3.40.50.620">
    <property type="entry name" value="HUPs"/>
    <property type="match status" value="1"/>
</dbReference>
<dbReference type="GO" id="GO:0005737">
    <property type="term" value="C:cytoplasm"/>
    <property type="evidence" value="ECO:0007669"/>
    <property type="project" value="UniProtKB-SubCell"/>
</dbReference>
<dbReference type="AlphaFoldDB" id="A0A7W8D1E0"/>
<feature type="binding site" evidence="9">
    <location>
        <position position="73"/>
    </location>
    <ligand>
        <name>substrate</name>
    </ligand>
</feature>
<organism evidence="11 12">
    <name type="scientific">Faecalicoccus acidiformans</name>
    <dbReference type="NCBI Taxonomy" id="915173"/>
    <lineage>
        <taxon>Bacteria</taxon>
        <taxon>Bacillati</taxon>
        <taxon>Bacillota</taxon>
        <taxon>Erysipelotrichia</taxon>
        <taxon>Erysipelotrichales</taxon>
        <taxon>Erysipelotrichaceae</taxon>
        <taxon>Faecalicoccus</taxon>
    </lineage>
</organism>
<proteinExistence type="inferred from homology"/>
<accession>A0A7W8D1E0</accession>
<evidence type="ECO:0000256" key="7">
    <source>
        <dbReference type="ARBA" id="ARBA00022993"/>
    </source>
</evidence>
<keyword evidence="6 9" id="KW-0460">Magnesium</keyword>
<dbReference type="InterPro" id="IPR001980">
    <property type="entry name" value="PPAT"/>
</dbReference>
<feature type="binding site" evidence="9">
    <location>
        <position position="87"/>
    </location>
    <ligand>
        <name>substrate</name>
    </ligand>
</feature>
<feature type="binding site" evidence="9">
    <location>
        <position position="98"/>
    </location>
    <ligand>
        <name>ATP</name>
        <dbReference type="ChEBI" id="CHEBI:30616"/>
    </ligand>
</feature>
<comment type="caution">
    <text evidence="11">The sequence shown here is derived from an EMBL/GenBank/DDBJ whole genome shotgun (WGS) entry which is preliminary data.</text>
</comment>
<feature type="domain" description="Cytidyltransferase-like" evidence="10">
    <location>
        <begin position="6"/>
        <end position="133"/>
    </location>
</feature>
<comment type="catalytic activity">
    <reaction evidence="8 9">
        <text>(R)-4'-phosphopantetheine + ATP + H(+) = 3'-dephospho-CoA + diphosphate</text>
        <dbReference type="Rhea" id="RHEA:19801"/>
        <dbReference type="ChEBI" id="CHEBI:15378"/>
        <dbReference type="ChEBI" id="CHEBI:30616"/>
        <dbReference type="ChEBI" id="CHEBI:33019"/>
        <dbReference type="ChEBI" id="CHEBI:57328"/>
        <dbReference type="ChEBI" id="CHEBI:61723"/>
        <dbReference type="EC" id="2.7.7.3"/>
    </reaction>
</comment>
<dbReference type="InterPro" id="IPR014729">
    <property type="entry name" value="Rossmann-like_a/b/a_fold"/>
</dbReference>
<dbReference type="EC" id="2.7.7.3" evidence="9"/>
<dbReference type="RefSeq" id="WP_183373956.1">
    <property type="nucleotide sequence ID" value="NZ_CALVCN010000017.1"/>
</dbReference>
<evidence type="ECO:0000313" key="11">
    <source>
        <dbReference type="EMBL" id="MBB5184189.1"/>
    </source>
</evidence>
<feature type="binding site" evidence="9">
    <location>
        <position position="17"/>
    </location>
    <ligand>
        <name>ATP</name>
        <dbReference type="ChEBI" id="CHEBI:30616"/>
    </ligand>
</feature>
<dbReference type="PANTHER" id="PTHR21342">
    <property type="entry name" value="PHOSPHOPANTETHEINE ADENYLYLTRANSFERASE"/>
    <property type="match status" value="1"/>
</dbReference>
<gene>
    <name evidence="9" type="primary">coaD</name>
    <name evidence="11" type="ORF">HNQ43_000224</name>
</gene>
<feature type="binding site" evidence="9">
    <location>
        <position position="41"/>
    </location>
    <ligand>
        <name>substrate</name>
    </ligand>
</feature>
<comment type="function">
    <text evidence="9">Reversibly transfers an adenylyl group from ATP to 4'-phosphopantetheine, yielding dephospho-CoA (dPCoA) and pyrophosphate.</text>
</comment>
<reference evidence="11 12" key="1">
    <citation type="submission" date="2020-08" db="EMBL/GenBank/DDBJ databases">
        <title>Genomic Encyclopedia of Type Strains, Phase IV (KMG-IV): sequencing the most valuable type-strain genomes for metagenomic binning, comparative biology and taxonomic classification.</title>
        <authorList>
            <person name="Goeker M."/>
        </authorList>
    </citation>
    <scope>NUCLEOTIDE SEQUENCE [LARGE SCALE GENOMIC DNA]</scope>
    <source>
        <strain evidence="11 12">DSM 26963</strain>
    </source>
</reference>
<keyword evidence="3 9" id="KW-0548">Nucleotidyltransferase</keyword>
<dbReference type="CDD" id="cd02163">
    <property type="entry name" value="PPAT"/>
    <property type="match status" value="1"/>
</dbReference>
<evidence type="ECO:0000256" key="5">
    <source>
        <dbReference type="ARBA" id="ARBA00022840"/>
    </source>
</evidence>
<dbReference type="PANTHER" id="PTHR21342:SF1">
    <property type="entry name" value="PHOSPHOPANTETHEINE ADENYLYLTRANSFERASE"/>
    <property type="match status" value="1"/>
</dbReference>
<feature type="binding site" evidence="9">
    <location>
        <position position="9"/>
    </location>
    <ligand>
        <name>substrate</name>
    </ligand>
</feature>
<comment type="similarity">
    <text evidence="9">Belongs to the bacterial CoaD family.</text>
</comment>
<dbReference type="HAMAP" id="MF_00151">
    <property type="entry name" value="PPAT_bact"/>
    <property type="match status" value="1"/>
</dbReference>
<dbReference type="GO" id="GO:0015937">
    <property type="term" value="P:coenzyme A biosynthetic process"/>
    <property type="evidence" value="ECO:0007669"/>
    <property type="project" value="UniProtKB-UniRule"/>
</dbReference>
<comment type="pathway">
    <text evidence="9">Cofactor biosynthesis; coenzyme A biosynthesis; CoA from (R)-pantothenate: step 4/5.</text>
</comment>
<name>A0A7W8D1E0_9FIRM</name>
<protein>
    <recommendedName>
        <fullName evidence="9">Phosphopantetheine adenylyltransferase</fullName>
        <ecNumber evidence="9">2.7.7.3</ecNumber>
    </recommendedName>
    <alternativeName>
        <fullName evidence="9">Dephospho-CoA pyrophosphorylase</fullName>
    </alternativeName>
    <alternativeName>
        <fullName evidence="9">Pantetheine-phosphate adenylyltransferase</fullName>
        <shortName evidence="9">PPAT</shortName>
    </alternativeName>
</protein>
<keyword evidence="7 9" id="KW-0173">Coenzyme A biosynthesis</keyword>
<dbReference type="PRINTS" id="PR01020">
    <property type="entry name" value="LPSBIOSNTHSS"/>
</dbReference>
<sequence length="159" mass="17828">MKKACFCGTFDPVTQGHLDLIQRATRLFDEVVVVIGVNSDKHTMFPLDQRKKWLEESLKDLCHVTVQAHAGLATEICKEIKANVLIRGVRNGVDLEYEKNMAAMNHLLDPSIETVILLASEDKMHCSSSNVREFLRYNRDVSQMVPACVAKDLKEGGKA</sequence>
<keyword evidence="2 9" id="KW-0808">Transferase</keyword>
<feature type="binding site" evidence="9">
    <location>
        <begin position="88"/>
        <end position="90"/>
    </location>
    <ligand>
        <name>ATP</name>
        <dbReference type="ChEBI" id="CHEBI:30616"/>
    </ligand>
</feature>
<dbReference type="GO" id="GO:0004595">
    <property type="term" value="F:pantetheine-phosphate adenylyltransferase activity"/>
    <property type="evidence" value="ECO:0007669"/>
    <property type="project" value="UniProtKB-UniRule"/>
</dbReference>
<evidence type="ECO:0000256" key="3">
    <source>
        <dbReference type="ARBA" id="ARBA00022695"/>
    </source>
</evidence>
<dbReference type="NCBIfam" id="TIGR00125">
    <property type="entry name" value="cyt_tran_rel"/>
    <property type="match status" value="1"/>
</dbReference>
<evidence type="ECO:0000256" key="2">
    <source>
        <dbReference type="ARBA" id="ARBA00022679"/>
    </source>
</evidence>
<feature type="site" description="Transition state stabilizer" evidence="9">
    <location>
        <position position="17"/>
    </location>
</feature>
<evidence type="ECO:0000256" key="1">
    <source>
        <dbReference type="ARBA" id="ARBA00022490"/>
    </source>
</evidence>
<dbReference type="UniPathway" id="UPA00241">
    <property type="reaction ID" value="UER00355"/>
</dbReference>
<evidence type="ECO:0000313" key="12">
    <source>
        <dbReference type="Proteomes" id="UP000521313"/>
    </source>
</evidence>